<keyword evidence="8" id="KW-1185">Reference proteome</keyword>
<dbReference type="InterPro" id="IPR017937">
    <property type="entry name" value="Thioredoxin_CS"/>
</dbReference>
<dbReference type="PROSITE" id="PS51352">
    <property type="entry name" value="THIOREDOXIN_2"/>
    <property type="match status" value="1"/>
</dbReference>
<dbReference type="GO" id="GO:0017004">
    <property type="term" value="P:cytochrome complex assembly"/>
    <property type="evidence" value="ECO:0007669"/>
    <property type="project" value="UniProtKB-KW"/>
</dbReference>
<dbReference type="Gene3D" id="3.40.30.10">
    <property type="entry name" value="Glutaredoxin"/>
    <property type="match status" value="1"/>
</dbReference>
<sequence length="174" mass="19156">MNRFLWPLLGFLVLVSFLAVGLTLKPSEVPSPLINKPAPRFSLPQLQAPDLTFSSESMIGKVWVLNVWASWCAPCLEEHPVITELASRHAVSVVGMNYKDTPQNAIAWLRRNGNAFETTVSDAHGAVGIDFGVYGVPETYVIDKAGIIRYKHTGAIDAGEMRGELLPLVRELEK</sequence>
<evidence type="ECO:0000256" key="5">
    <source>
        <dbReference type="ARBA" id="ARBA00023284"/>
    </source>
</evidence>
<dbReference type="EMBL" id="FNCO01000002">
    <property type="protein sequence ID" value="SDG46750.1"/>
    <property type="molecule type" value="Genomic_DNA"/>
</dbReference>
<dbReference type="InterPro" id="IPR004799">
    <property type="entry name" value="Periplasmic_diS_OxRdtase_DsbE"/>
</dbReference>
<dbReference type="CDD" id="cd03010">
    <property type="entry name" value="TlpA_like_DsbE"/>
    <property type="match status" value="1"/>
</dbReference>
<keyword evidence="5" id="KW-0676">Redox-active center</keyword>
<organism evidence="7 8">
    <name type="scientific">Pseudomonas abietaniphila</name>
    <dbReference type="NCBI Taxonomy" id="89065"/>
    <lineage>
        <taxon>Bacteria</taxon>
        <taxon>Pseudomonadati</taxon>
        <taxon>Pseudomonadota</taxon>
        <taxon>Gammaproteobacteria</taxon>
        <taxon>Pseudomonadales</taxon>
        <taxon>Pseudomonadaceae</taxon>
        <taxon>Pseudomonas</taxon>
    </lineage>
</organism>
<dbReference type="NCBIfam" id="TIGR00385">
    <property type="entry name" value="dsbE"/>
    <property type="match status" value="1"/>
</dbReference>
<dbReference type="InterPro" id="IPR050553">
    <property type="entry name" value="Thioredoxin_ResA/DsbE_sf"/>
</dbReference>
<comment type="subcellular location">
    <subcellularLocation>
        <location evidence="1">Cell inner membrane</location>
        <topology evidence="1">Single-pass membrane protein</topology>
        <orientation evidence="1">Periplasmic side</orientation>
    </subcellularLocation>
</comment>
<dbReference type="PANTHER" id="PTHR42852">
    <property type="entry name" value="THIOL:DISULFIDE INTERCHANGE PROTEIN DSBE"/>
    <property type="match status" value="1"/>
</dbReference>
<dbReference type="RefSeq" id="WP_003149830.1">
    <property type="nucleotide sequence ID" value="NZ_FNCO01000002.1"/>
</dbReference>
<evidence type="ECO:0000259" key="6">
    <source>
        <dbReference type="PROSITE" id="PS51352"/>
    </source>
</evidence>
<dbReference type="InterPro" id="IPR036249">
    <property type="entry name" value="Thioredoxin-like_sf"/>
</dbReference>
<dbReference type="PANTHER" id="PTHR42852:SF6">
    <property type="entry name" value="THIOL:DISULFIDE INTERCHANGE PROTEIN DSBE"/>
    <property type="match status" value="1"/>
</dbReference>
<dbReference type="AlphaFoldDB" id="A0A1G7UJ15"/>
<dbReference type="Pfam" id="PF08534">
    <property type="entry name" value="Redoxin"/>
    <property type="match status" value="1"/>
</dbReference>
<evidence type="ECO:0000313" key="7">
    <source>
        <dbReference type="EMBL" id="SDG46750.1"/>
    </source>
</evidence>
<evidence type="ECO:0000313" key="8">
    <source>
        <dbReference type="Proteomes" id="UP000182894"/>
    </source>
</evidence>
<dbReference type="InterPro" id="IPR013740">
    <property type="entry name" value="Redoxin"/>
</dbReference>
<proteinExistence type="inferred from homology"/>
<keyword evidence="3" id="KW-0201">Cytochrome c-type biogenesis</keyword>
<dbReference type="OrthoDB" id="9799347at2"/>
<dbReference type="GO" id="GO:0030288">
    <property type="term" value="C:outer membrane-bounded periplasmic space"/>
    <property type="evidence" value="ECO:0007669"/>
    <property type="project" value="InterPro"/>
</dbReference>
<dbReference type="GO" id="GO:0005886">
    <property type="term" value="C:plasma membrane"/>
    <property type="evidence" value="ECO:0007669"/>
    <property type="project" value="UniProtKB-SubCell"/>
</dbReference>
<evidence type="ECO:0000256" key="3">
    <source>
        <dbReference type="ARBA" id="ARBA00022748"/>
    </source>
</evidence>
<dbReference type="InterPro" id="IPR013766">
    <property type="entry name" value="Thioredoxin_domain"/>
</dbReference>
<comment type="similarity">
    <text evidence="2">Belongs to the thioredoxin family. DsbE subfamily.</text>
</comment>
<dbReference type="STRING" id="89065.SAMN05216605_102168"/>
<feature type="domain" description="Thioredoxin" evidence="6">
    <location>
        <begin position="32"/>
        <end position="174"/>
    </location>
</feature>
<dbReference type="SUPFAM" id="SSF52833">
    <property type="entry name" value="Thioredoxin-like"/>
    <property type="match status" value="1"/>
</dbReference>
<dbReference type="Proteomes" id="UP000182894">
    <property type="component" value="Unassembled WGS sequence"/>
</dbReference>
<name>A0A1G7UJ15_9PSED</name>
<gene>
    <name evidence="7" type="ORF">SAMN05216605_102168</name>
</gene>
<evidence type="ECO:0000256" key="4">
    <source>
        <dbReference type="ARBA" id="ARBA00023157"/>
    </source>
</evidence>
<dbReference type="PROSITE" id="PS00194">
    <property type="entry name" value="THIOREDOXIN_1"/>
    <property type="match status" value="1"/>
</dbReference>
<keyword evidence="4" id="KW-1015">Disulfide bond</keyword>
<reference evidence="8" key="1">
    <citation type="submission" date="2016-10" db="EMBL/GenBank/DDBJ databases">
        <authorList>
            <person name="Varghese N."/>
            <person name="Submissions S."/>
        </authorList>
    </citation>
    <scope>NUCLEOTIDE SEQUENCE [LARGE SCALE GENOMIC DNA]</scope>
    <source>
        <strain evidence="8">ATCC 700689</strain>
    </source>
</reference>
<accession>A0A1G7UJ15</accession>
<evidence type="ECO:0000256" key="2">
    <source>
        <dbReference type="ARBA" id="ARBA00007758"/>
    </source>
</evidence>
<protein>
    <submittedName>
        <fullName evidence="7">Cytochrome c biogenesis protein CcmG, thiol:disulfide interchange protein DsbE</fullName>
    </submittedName>
</protein>
<evidence type="ECO:0000256" key="1">
    <source>
        <dbReference type="ARBA" id="ARBA00004383"/>
    </source>
</evidence>
<dbReference type="GO" id="GO:0015036">
    <property type="term" value="F:disulfide oxidoreductase activity"/>
    <property type="evidence" value="ECO:0007669"/>
    <property type="project" value="InterPro"/>
</dbReference>